<name>A0A815CZ39_9BILA</name>
<organism evidence="5 7">
    <name type="scientific">Adineta steineri</name>
    <dbReference type="NCBI Taxonomy" id="433720"/>
    <lineage>
        <taxon>Eukaryota</taxon>
        <taxon>Metazoa</taxon>
        <taxon>Spiralia</taxon>
        <taxon>Gnathifera</taxon>
        <taxon>Rotifera</taxon>
        <taxon>Eurotatoria</taxon>
        <taxon>Bdelloidea</taxon>
        <taxon>Adinetida</taxon>
        <taxon>Adinetidae</taxon>
        <taxon>Adineta</taxon>
    </lineage>
</organism>
<dbReference type="PROSITE" id="PS51125">
    <property type="entry name" value="NHL"/>
    <property type="match status" value="1"/>
</dbReference>
<dbReference type="InterPro" id="IPR011990">
    <property type="entry name" value="TPR-like_helical_dom_sf"/>
</dbReference>
<dbReference type="Gene3D" id="2.40.10.500">
    <property type="match status" value="1"/>
</dbReference>
<keyword evidence="2" id="KW-0677">Repeat</keyword>
<accession>A0A815CZ39</accession>
<dbReference type="CDD" id="cd05819">
    <property type="entry name" value="NHL"/>
    <property type="match status" value="1"/>
</dbReference>
<evidence type="ECO:0000313" key="5">
    <source>
        <dbReference type="EMBL" id="CAF1290100.1"/>
    </source>
</evidence>
<evidence type="ECO:0000256" key="4">
    <source>
        <dbReference type="PROSITE-ProRule" id="PRU00504"/>
    </source>
</evidence>
<reference evidence="5" key="1">
    <citation type="submission" date="2021-02" db="EMBL/GenBank/DDBJ databases">
        <authorList>
            <person name="Nowell W R."/>
        </authorList>
    </citation>
    <scope>NUCLEOTIDE SEQUENCE</scope>
</reference>
<sequence length="743" mass="86437">MLRATINHIKKFDDLDKCKKYIEEASKDDKLVLLISGQFGRQLVPLIHQLQHISAIYIYSEDKNNKIWARDFRKLKIVKSDLEMLVSRIIEDHKHRSNTEELVWINMHTTTSDAEGISTVINSPFVFSQLLIDSLLRLKSNEMDINELMYCCKKEYEGNHVELANLNEFQKEYSPEKALWWYTRESFFYKTLNAALCTQNIHMMFLYRSFLYDIYHQLQQCQSKCSVRVYRRQQMSIDALYDLQNYRGQLVSVKSFLSTTRRKPITDFYKDVDTIQQNSFEQVLFEIDADPKVVTTTPFADISKYSDFFLELEVLFMPNSIFRLNTIDYDDNQGWIIGMSLCNDDDHSLKEILGHMKKQNGIGEMNLYTFSKMLWKMGKFDQAKMYYIRCVNELSDNDSLLFKAYEDLAEITSQQNNYDESMKWQQKLSDAEKKIPKNDGHIKSSESVEWKQDGITVCGGNGIGHKLNQLDGPQGIFIDNDTTIYIADFFNNRIIQWKSNETTGQIIAGGNTYEHGTNQLIYPKSIINDKQRNSLIICDFMNGRVIRLSKQIKKKTKILIPNIHCSGLTMDKNESIYVSDWTKNEVRRWRKGDRNGTIVAGGNGKGNNSDQLNVPTYIFVDDDYSLYVSDMRNHRVMKWEKDAKEGIIVAGGNGQGNSLKQLSNPQGIIVDHLGEIYVADSWNHRVMRWYEEEEDGEIVLGRNRNEAKTNQFFPSGLSFDSERNLYVGDQENNQIQKFEIIPD</sequence>
<dbReference type="SUPFAM" id="SSF48452">
    <property type="entry name" value="TPR-like"/>
    <property type="match status" value="1"/>
</dbReference>
<dbReference type="EMBL" id="CAJNOE010000616">
    <property type="protein sequence ID" value="CAF1290100.1"/>
    <property type="molecule type" value="Genomic_DNA"/>
</dbReference>
<dbReference type="Pfam" id="PF01436">
    <property type="entry name" value="NHL"/>
    <property type="match status" value="1"/>
</dbReference>
<dbReference type="PANTHER" id="PTHR10680">
    <property type="entry name" value="PEPTIDYL-GLYCINE ALPHA-AMIDATING MONOOXYGENASE"/>
    <property type="match status" value="1"/>
</dbReference>
<dbReference type="InterPro" id="IPR001258">
    <property type="entry name" value="NHL_repeat"/>
</dbReference>
<dbReference type="PROSITE" id="PS51996">
    <property type="entry name" value="TR_MART"/>
    <property type="match status" value="1"/>
</dbReference>
<dbReference type="SUPFAM" id="SSF63829">
    <property type="entry name" value="Calcium-dependent phosphotriesterase"/>
    <property type="match status" value="1"/>
</dbReference>
<protein>
    <submittedName>
        <fullName evidence="5">Uncharacterized protein</fullName>
    </submittedName>
</protein>
<comment type="caution">
    <text evidence="5">The sequence shown here is derived from an EMBL/GenBank/DDBJ whole genome shotgun (WGS) entry which is preliminary data.</text>
</comment>
<dbReference type="Proteomes" id="UP000663868">
    <property type="component" value="Unassembled WGS sequence"/>
</dbReference>
<dbReference type="Gene3D" id="1.25.40.10">
    <property type="entry name" value="Tetratricopeptide repeat domain"/>
    <property type="match status" value="1"/>
</dbReference>
<evidence type="ECO:0000313" key="6">
    <source>
        <dbReference type="EMBL" id="CAF3751077.1"/>
    </source>
</evidence>
<dbReference type="Proteomes" id="UP000663860">
    <property type="component" value="Unassembled WGS sequence"/>
</dbReference>
<dbReference type="Gene3D" id="3.90.176.10">
    <property type="entry name" value="Toxin ADP-ribosyltransferase, Chain A, domain 1"/>
    <property type="match status" value="1"/>
</dbReference>
<dbReference type="Gene3D" id="2.120.10.30">
    <property type="entry name" value="TolB, C-terminal domain"/>
    <property type="match status" value="1"/>
</dbReference>
<dbReference type="InterPro" id="IPR011042">
    <property type="entry name" value="6-blade_b-propeller_TolB-like"/>
</dbReference>
<keyword evidence="3" id="KW-0325">Glycoprotein</keyword>
<dbReference type="EMBL" id="CAJOBB010000785">
    <property type="protein sequence ID" value="CAF3751077.1"/>
    <property type="molecule type" value="Genomic_DNA"/>
</dbReference>
<evidence type="ECO:0000256" key="2">
    <source>
        <dbReference type="ARBA" id="ARBA00022737"/>
    </source>
</evidence>
<dbReference type="PANTHER" id="PTHR10680:SF28">
    <property type="entry name" value="SMP-30_GLUCONOLACTONASE_LRE-LIKE REGION DOMAIN-CONTAINING PROTEIN"/>
    <property type="match status" value="1"/>
</dbReference>
<proteinExistence type="predicted"/>
<keyword evidence="1" id="KW-0732">Signal</keyword>
<evidence type="ECO:0000256" key="1">
    <source>
        <dbReference type="ARBA" id="ARBA00022729"/>
    </source>
</evidence>
<dbReference type="SUPFAM" id="SSF56399">
    <property type="entry name" value="ADP-ribosylation"/>
    <property type="match status" value="1"/>
</dbReference>
<dbReference type="GO" id="GO:0005576">
    <property type="term" value="C:extracellular region"/>
    <property type="evidence" value="ECO:0007669"/>
    <property type="project" value="TreeGrafter"/>
</dbReference>
<gene>
    <name evidence="5" type="ORF">IZO911_LOCUS33462</name>
    <name evidence="6" type="ORF">KXQ929_LOCUS14242</name>
</gene>
<dbReference type="AlphaFoldDB" id="A0A815CZ39"/>
<evidence type="ECO:0000256" key="3">
    <source>
        <dbReference type="ARBA" id="ARBA00023180"/>
    </source>
</evidence>
<feature type="repeat" description="NHL" evidence="4">
    <location>
        <begin position="656"/>
        <end position="686"/>
    </location>
</feature>
<evidence type="ECO:0000313" key="7">
    <source>
        <dbReference type="Proteomes" id="UP000663860"/>
    </source>
</evidence>